<keyword evidence="2" id="KW-1185">Reference proteome</keyword>
<evidence type="ECO:0000313" key="1">
    <source>
        <dbReference type="EMBL" id="KAJ7326955.1"/>
    </source>
</evidence>
<organism evidence="1 2">
    <name type="scientific">Phrynocephalus forsythii</name>
    <dbReference type="NCBI Taxonomy" id="171643"/>
    <lineage>
        <taxon>Eukaryota</taxon>
        <taxon>Metazoa</taxon>
        <taxon>Chordata</taxon>
        <taxon>Craniata</taxon>
        <taxon>Vertebrata</taxon>
        <taxon>Euteleostomi</taxon>
        <taxon>Lepidosauria</taxon>
        <taxon>Squamata</taxon>
        <taxon>Bifurcata</taxon>
        <taxon>Unidentata</taxon>
        <taxon>Episquamata</taxon>
        <taxon>Toxicofera</taxon>
        <taxon>Iguania</taxon>
        <taxon>Acrodonta</taxon>
        <taxon>Agamidae</taxon>
        <taxon>Agaminae</taxon>
        <taxon>Phrynocephalus</taxon>
    </lineage>
</organism>
<dbReference type="AlphaFoldDB" id="A0A9Q0XVA8"/>
<gene>
    <name evidence="1" type="ORF">JRQ81_016714</name>
</gene>
<name>A0A9Q0XVA8_9SAUR</name>
<sequence length="61" mass="7044">MDKSKASLERTYLSVEDGLVRIFLSFSKTDQKSHGQLTVLQSCHIAEICPVRVMTRYLAWR</sequence>
<reference evidence="1" key="1">
    <citation type="journal article" date="2023" name="DNA Res.">
        <title>Chromosome-level genome assembly of Phrynocephalus forsythii using third-generation DNA sequencing and Hi-C analysis.</title>
        <authorList>
            <person name="Qi Y."/>
            <person name="Zhao W."/>
            <person name="Zhao Y."/>
            <person name="Niu C."/>
            <person name="Cao S."/>
            <person name="Zhang Y."/>
        </authorList>
    </citation>
    <scope>NUCLEOTIDE SEQUENCE</scope>
    <source>
        <tissue evidence="1">Muscle</tissue>
    </source>
</reference>
<accession>A0A9Q0XVA8</accession>
<dbReference type="Proteomes" id="UP001142489">
    <property type="component" value="Unassembled WGS sequence"/>
</dbReference>
<proteinExistence type="predicted"/>
<protein>
    <submittedName>
        <fullName evidence="1">Uncharacterized protein</fullName>
    </submittedName>
</protein>
<evidence type="ECO:0000313" key="2">
    <source>
        <dbReference type="Proteomes" id="UP001142489"/>
    </source>
</evidence>
<feature type="non-terminal residue" evidence="1">
    <location>
        <position position="61"/>
    </location>
</feature>
<comment type="caution">
    <text evidence="1">The sequence shown here is derived from an EMBL/GenBank/DDBJ whole genome shotgun (WGS) entry which is preliminary data.</text>
</comment>
<dbReference type="EMBL" id="JAPFRF010000007">
    <property type="protein sequence ID" value="KAJ7326955.1"/>
    <property type="molecule type" value="Genomic_DNA"/>
</dbReference>